<proteinExistence type="predicted"/>
<dbReference type="Proteomes" id="UP001244011">
    <property type="component" value="Unassembled WGS sequence"/>
</dbReference>
<comment type="caution">
    <text evidence="2">The sequence shown here is derived from an EMBL/GenBank/DDBJ whole genome shotgun (WGS) entry which is preliminary data.</text>
</comment>
<name>A0AAJ0C5Q6_9PEZI</name>
<protein>
    <submittedName>
        <fullName evidence="2">Uncharacterized protein</fullName>
    </submittedName>
</protein>
<evidence type="ECO:0000313" key="3">
    <source>
        <dbReference type="Proteomes" id="UP001244011"/>
    </source>
</evidence>
<sequence length="336" mass="38798">MLSESATASVPFGPIPEEVANPSYPSDPARQSFERSRPARRDLQYLQTMRHNSYASNVWGFTIYRAVFGPGSDERFAAGLARLEAWVRFSVRQSRYNLASERAWKRVPQYMPQPGDRDGTDDLAERLWNEVVEDYPDKLAVRSAPEGEEGSEDFSPVGRAFVAWVKGLNVDTSGLNVRYDHCLVLDDAALRSLEDLPAELPEIRPRPTTYPERSQFNRFLRNAWVWLLDREEMEYRDPDSQRVKPLKKEDQPDAPPWIRIRLSLLDDLWFRRPQGQTPSPWSCCIEEDRDKWDRVFWWNSSASTLNQGRRGAREDAARKAAAGSPWNPERDGPSYF</sequence>
<keyword evidence="3" id="KW-1185">Reference proteome</keyword>
<dbReference type="AlphaFoldDB" id="A0AAJ0C5Q6"/>
<dbReference type="EMBL" id="MU839006">
    <property type="protein sequence ID" value="KAK1768156.1"/>
    <property type="molecule type" value="Genomic_DNA"/>
</dbReference>
<evidence type="ECO:0000256" key="1">
    <source>
        <dbReference type="SAM" id="MobiDB-lite"/>
    </source>
</evidence>
<evidence type="ECO:0000313" key="2">
    <source>
        <dbReference type="EMBL" id="KAK1768156.1"/>
    </source>
</evidence>
<dbReference type="GeneID" id="85308141"/>
<reference evidence="2" key="1">
    <citation type="submission" date="2023-06" db="EMBL/GenBank/DDBJ databases">
        <title>Genome-scale phylogeny and comparative genomics of the fungal order Sordariales.</title>
        <authorList>
            <consortium name="Lawrence Berkeley National Laboratory"/>
            <person name="Hensen N."/>
            <person name="Bonometti L."/>
            <person name="Westerberg I."/>
            <person name="Brannstrom I.O."/>
            <person name="Guillou S."/>
            <person name="Cros-Aarteil S."/>
            <person name="Calhoun S."/>
            <person name="Haridas S."/>
            <person name="Kuo A."/>
            <person name="Mondo S."/>
            <person name="Pangilinan J."/>
            <person name="Riley R."/>
            <person name="Labutti K."/>
            <person name="Andreopoulos B."/>
            <person name="Lipzen A."/>
            <person name="Chen C."/>
            <person name="Yanf M."/>
            <person name="Daum C."/>
            <person name="Ng V."/>
            <person name="Clum A."/>
            <person name="Steindorff A."/>
            <person name="Ohm R."/>
            <person name="Martin F."/>
            <person name="Silar P."/>
            <person name="Natvig D."/>
            <person name="Lalanne C."/>
            <person name="Gautier V."/>
            <person name="Ament-Velasquez S.L."/>
            <person name="Kruys A."/>
            <person name="Hutchinson M.I."/>
            <person name="Powell A.J."/>
            <person name="Barry K."/>
            <person name="Miller A.N."/>
            <person name="Grigoriev I.V."/>
            <person name="Debuchy R."/>
            <person name="Gladieux P."/>
            <person name="Thoren M.H."/>
            <person name="Johannesson H."/>
        </authorList>
    </citation>
    <scope>NUCLEOTIDE SEQUENCE</scope>
    <source>
        <strain evidence="2">8032-3</strain>
    </source>
</reference>
<feature type="region of interest" description="Disordered" evidence="1">
    <location>
        <begin position="308"/>
        <end position="336"/>
    </location>
</feature>
<accession>A0AAJ0C5Q6</accession>
<dbReference type="RefSeq" id="XP_060284369.1">
    <property type="nucleotide sequence ID" value="XM_060424954.1"/>
</dbReference>
<organism evidence="2 3">
    <name type="scientific">Phialemonium atrogriseum</name>
    <dbReference type="NCBI Taxonomy" id="1093897"/>
    <lineage>
        <taxon>Eukaryota</taxon>
        <taxon>Fungi</taxon>
        <taxon>Dikarya</taxon>
        <taxon>Ascomycota</taxon>
        <taxon>Pezizomycotina</taxon>
        <taxon>Sordariomycetes</taxon>
        <taxon>Sordariomycetidae</taxon>
        <taxon>Cephalothecales</taxon>
        <taxon>Cephalothecaceae</taxon>
        <taxon>Phialemonium</taxon>
    </lineage>
</organism>
<feature type="region of interest" description="Disordered" evidence="1">
    <location>
        <begin position="1"/>
        <end position="37"/>
    </location>
</feature>
<gene>
    <name evidence="2" type="ORF">QBC33DRAFT_45994</name>
</gene>